<protein>
    <recommendedName>
        <fullName evidence="4 7">Trehalase</fullName>
        <ecNumber evidence="3 7">3.2.1.28</ecNumber>
    </recommendedName>
    <alternativeName>
        <fullName evidence="7">Alpha-trehalose glucohydrolase</fullName>
    </alternativeName>
</protein>
<evidence type="ECO:0000256" key="2">
    <source>
        <dbReference type="ARBA" id="ARBA00005615"/>
    </source>
</evidence>
<evidence type="ECO:0000256" key="1">
    <source>
        <dbReference type="ARBA" id="ARBA00001576"/>
    </source>
</evidence>
<evidence type="ECO:0000313" key="10">
    <source>
        <dbReference type="WBParaSite" id="TCLT_0000148301-mRNA-1"/>
    </source>
</evidence>
<name>A0A0N5CMU4_THECL</name>
<sequence>MQFATITKITILSIHLFITDTENSDASSSSYGYRIEKRARRRAYNHTKNDTIISVADFFIDEGDMIELLYDNDDSNTHNANISLLRYLSQDDVLGSTFEAPEFACDQNDTEAVQIYCHGDILHVVMMLGLYKDSKTFVDKPLKKNPQDVVADFRKRFSATITEEDRERVKEFIADNFGVEGEELDECELSDWKEEPEALLTIEDSALRQFALEINYLWRNLCRTVKKEVKNNQQRYSLIYIPNEFIVPGGRFREYYYWDGYWIIKGLLISGMHTTTRRMIENFAYLIDKFGFIPNGGRVYYARRSQPPLFIPMVYEYYAATKDDEFLAKVIEAMEKELLFWKTKRTITIKKNGRNYTVFRYRADSNMPRPESYREDYETAENVLPSQKRSLWRDIASAAESGWDFSSRWFADRKSLETTETSSIAPVDLNAFMCWNMAILAHIHGHLGNVTRREQLNVERQAFVDTFTDIFYDNSEKAWFDVNLQTGTKNYEAYPSIAVPLFAECYRRMDRRMMTDVLNTLQRNGLLNYPGGIPVSLMKDTNQQWDFPNGWANVNHMIVEGLRRSYHYRMQQKAFDIAQKWVKLNYHGYLKDGKMWEKYDVSKLYTQKATGGEYEIQDGFGWTNGVALDLLVTYGKILSFHDQMKDGADGSTLPTQSNYLVCLLLLIVPHLLLTSAMI</sequence>
<keyword evidence="9" id="KW-1185">Reference proteome</keyword>
<dbReference type="OrthoDB" id="3542292at2759"/>
<accession>A0A0N5CMU4</accession>
<dbReference type="InterPro" id="IPR001661">
    <property type="entry name" value="Glyco_hydro_37"/>
</dbReference>
<evidence type="ECO:0000256" key="5">
    <source>
        <dbReference type="ARBA" id="ARBA00022801"/>
    </source>
</evidence>
<keyword evidence="6 7" id="KW-0326">Glycosidase</keyword>
<evidence type="ECO:0000256" key="3">
    <source>
        <dbReference type="ARBA" id="ARBA00012757"/>
    </source>
</evidence>
<dbReference type="PANTHER" id="PTHR23403">
    <property type="entry name" value="TREHALASE"/>
    <property type="match status" value="1"/>
</dbReference>
<dbReference type="PROSITE" id="PS00927">
    <property type="entry name" value="TREHALASE_1"/>
    <property type="match status" value="1"/>
</dbReference>
<reference evidence="8 9" key="2">
    <citation type="submission" date="2018-11" db="EMBL/GenBank/DDBJ databases">
        <authorList>
            <consortium name="Pathogen Informatics"/>
        </authorList>
    </citation>
    <scope>NUCLEOTIDE SEQUENCE [LARGE SCALE GENOMIC DNA]</scope>
</reference>
<dbReference type="Proteomes" id="UP000276776">
    <property type="component" value="Unassembled WGS sequence"/>
</dbReference>
<keyword evidence="5 7" id="KW-0378">Hydrolase</keyword>
<evidence type="ECO:0000313" key="9">
    <source>
        <dbReference type="Proteomes" id="UP000276776"/>
    </source>
</evidence>
<proteinExistence type="inferred from homology"/>
<evidence type="ECO:0000256" key="7">
    <source>
        <dbReference type="RuleBase" id="RU361180"/>
    </source>
</evidence>
<comment type="similarity">
    <text evidence="2 7">Belongs to the glycosyl hydrolase 37 family.</text>
</comment>
<dbReference type="SUPFAM" id="SSF48208">
    <property type="entry name" value="Six-hairpin glycosidases"/>
    <property type="match status" value="1"/>
</dbReference>
<evidence type="ECO:0000313" key="8">
    <source>
        <dbReference type="EMBL" id="VDM96954.1"/>
    </source>
</evidence>
<evidence type="ECO:0000256" key="4">
    <source>
        <dbReference type="ARBA" id="ARBA00019905"/>
    </source>
</evidence>
<dbReference type="GO" id="GO:0004555">
    <property type="term" value="F:alpha,alpha-trehalase activity"/>
    <property type="evidence" value="ECO:0007669"/>
    <property type="project" value="UniProtKB-EC"/>
</dbReference>
<dbReference type="Gene3D" id="1.50.10.10">
    <property type="match status" value="1"/>
</dbReference>
<dbReference type="InterPro" id="IPR008928">
    <property type="entry name" value="6-hairpin_glycosidase_sf"/>
</dbReference>
<dbReference type="InterPro" id="IPR018232">
    <property type="entry name" value="Glyco_hydro_37_CS"/>
</dbReference>
<reference evidence="10" key="1">
    <citation type="submission" date="2017-02" db="UniProtKB">
        <authorList>
            <consortium name="WormBaseParasite"/>
        </authorList>
    </citation>
    <scope>IDENTIFICATION</scope>
</reference>
<dbReference type="PRINTS" id="PR00744">
    <property type="entry name" value="GLHYDRLASE37"/>
</dbReference>
<dbReference type="WBParaSite" id="TCLT_0000148301-mRNA-1">
    <property type="protein sequence ID" value="TCLT_0000148301-mRNA-1"/>
    <property type="gene ID" value="TCLT_0000148301"/>
</dbReference>
<evidence type="ECO:0000256" key="6">
    <source>
        <dbReference type="ARBA" id="ARBA00023295"/>
    </source>
</evidence>
<dbReference type="AlphaFoldDB" id="A0A0N5CMU4"/>
<dbReference type="GO" id="GO:0005993">
    <property type="term" value="P:trehalose catabolic process"/>
    <property type="evidence" value="ECO:0007669"/>
    <property type="project" value="TreeGrafter"/>
</dbReference>
<dbReference type="Pfam" id="PF01204">
    <property type="entry name" value="Trehalase"/>
    <property type="match status" value="1"/>
</dbReference>
<comment type="catalytic activity">
    <reaction evidence="1 7">
        <text>alpha,alpha-trehalose + H2O = alpha-D-glucose + beta-D-glucose</text>
        <dbReference type="Rhea" id="RHEA:32675"/>
        <dbReference type="ChEBI" id="CHEBI:15377"/>
        <dbReference type="ChEBI" id="CHEBI:15903"/>
        <dbReference type="ChEBI" id="CHEBI:16551"/>
        <dbReference type="ChEBI" id="CHEBI:17925"/>
        <dbReference type="EC" id="3.2.1.28"/>
    </reaction>
</comment>
<dbReference type="EC" id="3.2.1.28" evidence="3 7"/>
<dbReference type="STRING" id="103827.A0A0N5CMU4"/>
<dbReference type="PANTHER" id="PTHR23403:SF1">
    <property type="entry name" value="TREHALASE"/>
    <property type="match status" value="1"/>
</dbReference>
<dbReference type="InterPro" id="IPR012341">
    <property type="entry name" value="6hp_glycosidase-like_sf"/>
</dbReference>
<dbReference type="EMBL" id="UYYF01000195">
    <property type="protein sequence ID" value="VDM96954.1"/>
    <property type="molecule type" value="Genomic_DNA"/>
</dbReference>
<organism evidence="10">
    <name type="scientific">Thelazia callipaeda</name>
    <name type="common">Oriental eyeworm</name>
    <name type="synonym">Parasitic nematode</name>
    <dbReference type="NCBI Taxonomy" id="103827"/>
    <lineage>
        <taxon>Eukaryota</taxon>
        <taxon>Metazoa</taxon>
        <taxon>Ecdysozoa</taxon>
        <taxon>Nematoda</taxon>
        <taxon>Chromadorea</taxon>
        <taxon>Rhabditida</taxon>
        <taxon>Spirurina</taxon>
        <taxon>Spiruromorpha</taxon>
        <taxon>Thelazioidea</taxon>
        <taxon>Thelaziidae</taxon>
        <taxon>Thelazia</taxon>
    </lineage>
</organism>
<dbReference type="OMA" id="APMVYEY"/>
<gene>
    <name evidence="8" type="ORF">TCLT_LOCUS1484</name>
</gene>